<sequence>MDSFAVQAGKAFTPKLIIFLLCQKDGECVN</sequence>
<keyword evidence="2" id="KW-1185">Reference proteome</keyword>
<organism evidence="1 2">
    <name type="scientific">Echinococcus granulosus</name>
    <name type="common">Hydatid tapeworm</name>
    <dbReference type="NCBI Taxonomy" id="6210"/>
    <lineage>
        <taxon>Eukaryota</taxon>
        <taxon>Metazoa</taxon>
        <taxon>Spiralia</taxon>
        <taxon>Lophotrochozoa</taxon>
        <taxon>Platyhelminthes</taxon>
        <taxon>Cestoda</taxon>
        <taxon>Eucestoda</taxon>
        <taxon>Cyclophyllidea</taxon>
        <taxon>Taeniidae</taxon>
        <taxon>Echinococcus</taxon>
        <taxon>Echinococcus granulosus group</taxon>
    </lineage>
</organism>
<accession>W6VC00</accession>
<dbReference type="EMBL" id="APAU02000003">
    <property type="protein sequence ID" value="EUB64379.1"/>
    <property type="molecule type" value="Genomic_DNA"/>
</dbReference>
<comment type="caution">
    <text evidence="1">The sequence shown here is derived from an EMBL/GenBank/DDBJ whole genome shotgun (WGS) entry which is preliminary data.</text>
</comment>
<dbReference type="Proteomes" id="UP000019149">
    <property type="component" value="Unassembled WGS sequence"/>
</dbReference>
<evidence type="ECO:0000313" key="1">
    <source>
        <dbReference type="EMBL" id="EUB64379.1"/>
    </source>
</evidence>
<gene>
    <name evidence="1" type="ORF">EGR_00923</name>
</gene>
<protein>
    <submittedName>
        <fullName evidence="1">Uncharacterized protein</fullName>
    </submittedName>
</protein>
<proteinExistence type="predicted"/>
<dbReference type="KEGG" id="egl:EGR_00923"/>
<reference evidence="1 2" key="1">
    <citation type="journal article" date="2013" name="Nat. Genet.">
        <title>The genome of the hydatid tapeworm Echinococcus granulosus.</title>
        <authorList>
            <person name="Zheng H."/>
            <person name="Zhang W."/>
            <person name="Zhang L."/>
            <person name="Zhang Z."/>
            <person name="Li J."/>
            <person name="Lu G."/>
            <person name="Zhu Y."/>
            <person name="Wang Y."/>
            <person name="Huang Y."/>
            <person name="Liu J."/>
            <person name="Kang H."/>
            <person name="Chen J."/>
            <person name="Wang L."/>
            <person name="Chen A."/>
            <person name="Yu S."/>
            <person name="Gao Z."/>
            <person name="Jin L."/>
            <person name="Gu W."/>
            <person name="Wang Z."/>
            <person name="Zhao L."/>
            <person name="Shi B."/>
            <person name="Wen H."/>
            <person name="Lin R."/>
            <person name="Jones M.K."/>
            <person name="Brejova B."/>
            <person name="Vinar T."/>
            <person name="Zhao G."/>
            <person name="McManus D.P."/>
            <person name="Chen Z."/>
            <person name="Zhou Y."/>
            <person name="Wang S."/>
        </authorList>
    </citation>
    <scope>NUCLEOTIDE SEQUENCE [LARGE SCALE GENOMIC DNA]</scope>
</reference>
<dbReference type="RefSeq" id="XP_024355575.1">
    <property type="nucleotide sequence ID" value="XM_024490172.1"/>
</dbReference>
<evidence type="ECO:0000313" key="2">
    <source>
        <dbReference type="Proteomes" id="UP000019149"/>
    </source>
</evidence>
<dbReference type="GeneID" id="36336638"/>
<dbReference type="AlphaFoldDB" id="W6VC00"/>
<name>W6VC00_ECHGR</name>
<dbReference type="CTD" id="36336638"/>